<evidence type="ECO:0000313" key="2">
    <source>
        <dbReference type="Proteomes" id="UP000265703"/>
    </source>
</evidence>
<gene>
    <name evidence="1" type="ORF">C1645_779604</name>
</gene>
<dbReference type="EMBL" id="QKYT01000361">
    <property type="protein sequence ID" value="RIA86484.1"/>
    <property type="molecule type" value="Genomic_DNA"/>
</dbReference>
<evidence type="ECO:0000313" key="1">
    <source>
        <dbReference type="EMBL" id="RIA86484.1"/>
    </source>
</evidence>
<dbReference type="AlphaFoldDB" id="A0A397SUS1"/>
<dbReference type="OrthoDB" id="2349656at2759"/>
<dbReference type="Proteomes" id="UP000265703">
    <property type="component" value="Unassembled WGS sequence"/>
</dbReference>
<protein>
    <submittedName>
        <fullName evidence="1">Uncharacterized protein</fullName>
    </submittedName>
</protein>
<proteinExistence type="predicted"/>
<accession>A0A397SUS1</accession>
<comment type="caution">
    <text evidence="1">The sequence shown here is derived from an EMBL/GenBank/DDBJ whole genome shotgun (WGS) entry which is preliminary data.</text>
</comment>
<keyword evidence="2" id="KW-1185">Reference proteome</keyword>
<name>A0A397SUS1_9GLOM</name>
<organism evidence="1 2">
    <name type="scientific">Glomus cerebriforme</name>
    <dbReference type="NCBI Taxonomy" id="658196"/>
    <lineage>
        <taxon>Eukaryota</taxon>
        <taxon>Fungi</taxon>
        <taxon>Fungi incertae sedis</taxon>
        <taxon>Mucoromycota</taxon>
        <taxon>Glomeromycotina</taxon>
        <taxon>Glomeromycetes</taxon>
        <taxon>Glomerales</taxon>
        <taxon>Glomeraceae</taxon>
        <taxon>Glomus</taxon>
    </lineage>
</organism>
<sequence>MSGKLYQGIFIPYSGKPEEVKLNIESGGIRRKLNCEFTDNVTLRVKDYKLCLFCDDIGFKKLLPVNPLATRLACSLFGNTTYHLPVVGNILLLDDEKNLTIKDLSSLLKAPTDIPHTEEIANCLIADLLQVKVPNEVSSKKKFCVIHIVCREVSGKENMSQFKPTFQRICYLGDDMESLSIDNDYWNYIVVQVKNIDRIKTTESKKSSKPFQVYIDGKESVFQDESIINNKKISNILSRLLLSAEEVKYSEHGYKNDITTNLVEKIDELRNKFNKSSLKQVDY</sequence>
<reference evidence="1 2" key="1">
    <citation type="submission" date="2018-06" db="EMBL/GenBank/DDBJ databases">
        <title>Comparative genomics reveals the genomic features of Rhizophagus irregularis, R. cerebriforme, R. diaphanum and Gigaspora rosea, and their symbiotic lifestyle signature.</title>
        <authorList>
            <person name="Morin E."/>
            <person name="San Clemente H."/>
            <person name="Chen E.C.H."/>
            <person name="De La Providencia I."/>
            <person name="Hainaut M."/>
            <person name="Kuo A."/>
            <person name="Kohler A."/>
            <person name="Murat C."/>
            <person name="Tang N."/>
            <person name="Roy S."/>
            <person name="Loubradou J."/>
            <person name="Henrissat B."/>
            <person name="Grigoriev I.V."/>
            <person name="Corradi N."/>
            <person name="Roux C."/>
            <person name="Martin F.M."/>
        </authorList>
    </citation>
    <scope>NUCLEOTIDE SEQUENCE [LARGE SCALE GENOMIC DNA]</scope>
    <source>
        <strain evidence="1 2">DAOM 227022</strain>
    </source>
</reference>